<dbReference type="STRING" id="1618384.UW68_C0047G0015"/>
<accession>A0A0G1MJJ3</accession>
<name>A0A0G1MJJ3_9BACT</name>
<proteinExistence type="predicted"/>
<gene>
    <name evidence="1" type="ORF">UW68_C0047G0015</name>
</gene>
<reference evidence="1 2" key="1">
    <citation type="journal article" date="2015" name="Nature">
        <title>rRNA introns, odd ribosomes, and small enigmatic genomes across a large radiation of phyla.</title>
        <authorList>
            <person name="Brown C.T."/>
            <person name="Hug L.A."/>
            <person name="Thomas B.C."/>
            <person name="Sharon I."/>
            <person name="Castelle C.J."/>
            <person name="Singh A."/>
            <person name="Wilkins M.J."/>
            <person name="Williams K.H."/>
            <person name="Banfield J.F."/>
        </authorList>
    </citation>
    <scope>NUCLEOTIDE SEQUENCE [LARGE SCALE GENOMIC DNA]</scope>
</reference>
<protein>
    <submittedName>
        <fullName evidence="1">Uncharacterized protein</fullName>
    </submittedName>
</protein>
<dbReference type="AlphaFoldDB" id="A0A0G1MJJ3"/>
<organism evidence="1 2">
    <name type="scientific">Candidatus Collierbacteria bacterium GW2011_GWB1_44_6</name>
    <dbReference type="NCBI Taxonomy" id="1618384"/>
    <lineage>
        <taxon>Bacteria</taxon>
        <taxon>Candidatus Collieribacteriota</taxon>
    </lineage>
</organism>
<dbReference type="EMBL" id="LCJG01000047">
    <property type="protein sequence ID" value="KKT72139.1"/>
    <property type="molecule type" value="Genomic_DNA"/>
</dbReference>
<sequence>MMEDVGVVEVDGEASRGVGVIDDEGEGVAVMRGMSVMVSFFEEPVPVQYVAIAIQITAMSNNTIQVILLINKSIQE</sequence>
<comment type="caution">
    <text evidence="1">The sequence shown here is derived from an EMBL/GenBank/DDBJ whole genome shotgun (WGS) entry which is preliminary data.</text>
</comment>
<dbReference type="Proteomes" id="UP000034835">
    <property type="component" value="Unassembled WGS sequence"/>
</dbReference>
<evidence type="ECO:0000313" key="2">
    <source>
        <dbReference type="Proteomes" id="UP000034835"/>
    </source>
</evidence>
<evidence type="ECO:0000313" key="1">
    <source>
        <dbReference type="EMBL" id="KKT72139.1"/>
    </source>
</evidence>